<dbReference type="InterPro" id="IPR041664">
    <property type="entry name" value="AAA_16"/>
</dbReference>
<sequence>MKNTVYGQLFGNPQIYLNGKPIFFAFSKINGLLYYLFVNKTVSRDEIANLLWPNMSEKNAKKNLRNTIYQANKLLGNEYIQSPNKLILVLNDELTIISDVELFKEDSLKYVTVYKDYFLKGFFLKGSEEFELWVVKMRQFFEKEFVNGCYKKIKIDINQGNYLNIEKNVERLIDIDNYDERHYELLMVYYQKIHRHEKVLKVYYTLADILNNELGTKPSSYIRQLFETSLMIINNQLKKKENRFKDTFFGRLDEIKKLESNLNSFYYQKRYDSILIVGEEGVGKKSLLNRVLDNNQQRFYILETQCYEIEQQFNLRAWKKILLELGELINQYNFFDHDYWNTIMRQFFPDMTSFGENDNRVIWSENNIDINVLSQIIVDTLTKYAESNKIIVIFQNIQWLDHLSCQLLMSVMFHLKKKVMFILTLRNDTFISNTNLVSMLRQNNLVTELNLKTLSKIEMTAFITQTNHDRQLKPSEIDQLFFLTEGNFLFLKEYLNLIRSDADLDVMNIKMTDILENRFTHLTTIENSLCEKISYFYNSVAISLLSELMDIPIDKLVQVIDPLIKQSILVEEVIASEVSISFVHNRFSEYFYKKQRNGKRIKTHGLIAKCLEKNNISDKNDCFILSMIASHFREAKMGLKAIDYKLKYLQSYFNFYTDLFPANPIYEQDVIINKDLPAEEFIEIRLQLNELQGTYKSEEEEREYDLLTIRLAVLEGRFFIRNGKYDEALKCLTYVIKTSNEWNKKEFLLEAYKQLIYYNIQIDNVSEMYKYIELALAEATANNNHELIGILMRLKGLYYLMTGKFVLAENCLNDSISLFTLTTAITRKYTLNIAAAYDYLAEIKNIQKKYDQAITLQQKAIDLCDGKVAYSSISVFYINMGIILFAKEDYEEASNYFNKAYDIYETCSSIWKRTQLDVYMALIKVYERDYDAVEVYLISSQKYADRFLYEENGILNFAKAIIKHYLIVDNQKDLTLGGTLEKDECFYYEKALKNLNNNRNRLEIDLLKKLI</sequence>
<evidence type="ECO:0000256" key="2">
    <source>
        <dbReference type="ARBA" id="ARBA00022840"/>
    </source>
</evidence>
<keyword evidence="1" id="KW-0547">Nucleotide-binding</keyword>
<keyword evidence="4" id="KW-0175">Coiled coil</keyword>
<dbReference type="Gene3D" id="3.40.50.300">
    <property type="entry name" value="P-loop containing nucleotide triphosphate hydrolases"/>
    <property type="match status" value="1"/>
</dbReference>
<dbReference type="SUPFAM" id="SSF48452">
    <property type="entry name" value="TPR-like"/>
    <property type="match status" value="2"/>
</dbReference>
<dbReference type="Pfam" id="PF13191">
    <property type="entry name" value="AAA_16"/>
    <property type="match status" value="1"/>
</dbReference>
<dbReference type="Pfam" id="PF13424">
    <property type="entry name" value="TPR_12"/>
    <property type="match status" value="1"/>
</dbReference>
<keyword evidence="7" id="KW-1185">Reference proteome</keyword>
<dbReference type="InterPro" id="IPR025662">
    <property type="entry name" value="Sigma_54_int_dom_ATP-bd_1"/>
</dbReference>
<dbReference type="PROSITE" id="PS50005">
    <property type="entry name" value="TPR"/>
    <property type="match status" value="1"/>
</dbReference>
<name>A0AAF0CTG4_9ENTE</name>
<keyword evidence="3" id="KW-0802">TPR repeat</keyword>
<proteinExistence type="predicted"/>
<protein>
    <submittedName>
        <fullName evidence="6">Tetratricopeptide repeat protein</fullName>
    </submittedName>
</protein>
<evidence type="ECO:0000256" key="4">
    <source>
        <dbReference type="SAM" id="Coils"/>
    </source>
</evidence>
<organism evidence="6 7">
    <name type="scientific">Vagococcus intermedius</name>
    <dbReference type="NCBI Taxonomy" id="2991418"/>
    <lineage>
        <taxon>Bacteria</taxon>
        <taxon>Bacillati</taxon>
        <taxon>Bacillota</taxon>
        <taxon>Bacilli</taxon>
        <taxon>Lactobacillales</taxon>
        <taxon>Enterococcaceae</taxon>
        <taxon>Vagococcus</taxon>
    </lineage>
</organism>
<dbReference type="InterPro" id="IPR011990">
    <property type="entry name" value="TPR-like_helical_dom_sf"/>
</dbReference>
<dbReference type="SUPFAM" id="SSF52540">
    <property type="entry name" value="P-loop containing nucleoside triphosphate hydrolases"/>
    <property type="match status" value="1"/>
</dbReference>
<dbReference type="KEGG" id="vie:OL234_06100"/>
<dbReference type="Gene3D" id="1.25.40.10">
    <property type="entry name" value="Tetratricopeptide repeat domain"/>
    <property type="match status" value="2"/>
</dbReference>
<dbReference type="SMART" id="SM00028">
    <property type="entry name" value="TPR"/>
    <property type="match status" value="4"/>
</dbReference>
<dbReference type="GO" id="GO:0005737">
    <property type="term" value="C:cytoplasm"/>
    <property type="evidence" value="ECO:0007669"/>
    <property type="project" value="TreeGrafter"/>
</dbReference>
<reference evidence="6" key="1">
    <citation type="submission" date="2022-10" db="EMBL/GenBank/DDBJ databases">
        <title>Vagococcus sp. isolated from poultry meat.</title>
        <authorList>
            <person name="Johansson P."/>
            <person name="Bjorkroth J."/>
        </authorList>
    </citation>
    <scope>NUCLEOTIDE SEQUENCE</scope>
    <source>
        <strain evidence="6">STAA11</strain>
    </source>
</reference>
<dbReference type="Proteomes" id="UP001179647">
    <property type="component" value="Chromosome"/>
</dbReference>
<evidence type="ECO:0000313" key="6">
    <source>
        <dbReference type="EMBL" id="WEG72559.1"/>
    </source>
</evidence>
<dbReference type="GO" id="GO:0004016">
    <property type="term" value="F:adenylate cyclase activity"/>
    <property type="evidence" value="ECO:0007669"/>
    <property type="project" value="TreeGrafter"/>
</dbReference>
<dbReference type="InterPro" id="IPR019734">
    <property type="entry name" value="TPR_rpt"/>
</dbReference>
<dbReference type="AlphaFoldDB" id="A0AAF0CTG4"/>
<feature type="domain" description="Bacterial transcriptional activator" evidence="5">
    <location>
        <begin position="98"/>
        <end position="230"/>
    </location>
</feature>
<dbReference type="EMBL" id="CP110232">
    <property type="protein sequence ID" value="WEG72559.1"/>
    <property type="molecule type" value="Genomic_DNA"/>
</dbReference>
<keyword evidence="2" id="KW-0067">ATP-binding</keyword>
<dbReference type="Gene3D" id="1.10.10.10">
    <property type="entry name" value="Winged helix-like DNA-binding domain superfamily/Winged helix DNA-binding domain"/>
    <property type="match status" value="1"/>
</dbReference>
<dbReference type="InterPro" id="IPR005158">
    <property type="entry name" value="BTAD"/>
</dbReference>
<feature type="coiled-coil region" evidence="4">
    <location>
        <begin position="681"/>
        <end position="717"/>
    </location>
</feature>
<evidence type="ECO:0000256" key="3">
    <source>
        <dbReference type="PROSITE-ProRule" id="PRU00339"/>
    </source>
</evidence>
<evidence type="ECO:0000313" key="7">
    <source>
        <dbReference type="Proteomes" id="UP001179647"/>
    </source>
</evidence>
<dbReference type="PANTHER" id="PTHR16305:SF28">
    <property type="entry name" value="GUANYLATE CYCLASE DOMAIN-CONTAINING PROTEIN"/>
    <property type="match status" value="1"/>
</dbReference>
<evidence type="ECO:0000259" key="5">
    <source>
        <dbReference type="SMART" id="SM01043"/>
    </source>
</evidence>
<dbReference type="PANTHER" id="PTHR16305">
    <property type="entry name" value="TESTICULAR SOLUBLE ADENYLYL CYCLASE"/>
    <property type="match status" value="1"/>
</dbReference>
<evidence type="ECO:0000256" key="1">
    <source>
        <dbReference type="ARBA" id="ARBA00022741"/>
    </source>
</evidence>
<accession>A0AAF0CTG4</accession>
<dbReference type="Pfam" id="PF03704">
    <property type="entry name" value="BTAD"/>
    <property type="match status" value="1"/>
</dbReference>
<feature type="repeat" description="TPR" evidence="3">
    <location>
        <begin position="874"/>
        <end position="907"/>
    </location>
</feature>
<gene>
    <name evidence="6" type="ORF">OL234_06100</name>
</gene>
<dbReference type="PROSITE" id="PS00675">
    <property type="entry name" value="SIGMA54_INTERACT_1"/>
    <property type="match status" value="1"/>
</dbReference>
<dbReference type="InterPro" id="IPR036388">
    <property type="entry name" value="WH-like_DNA-bd_sf"/>
</dbReference>
<dbReference type="SMART" id="SM01043">
    <property type="entry name" value="BTAD"/>
    <property type="match status" value="1"/>
</dbReference>
<dbReference type="RefSeq" id="WP_275468360.1">
    <property type="nucleotide sequence ID" value="NZ_CP110232.1"/>
</dbReference>
<dbReference type="InterPro" id="IPR027417">
    <property type="entry name" value="P-loop_NTPase"/>
</dbReference>
<dbReference type="GO" id="GO:0005524">
    <property type="term" value="F:ATP binding"/>
    <property type="evidence" value="ECO:0007669"/>
    <property type="project" value="UniProtKB-KW"/>
</dbReference>